<evidence type="ECO:0000256" key="1">
    <source>
        <dbReference type="SAM" id="SignalP"/>
    </source>
</evidence>
<feature type="domain" description="PKD" evidence="2">
    <location>
        <begin position="195"/>
        <end position="259"/>
    </location>
</feature>
<dbReference type="InterPro" id="IPR022409">
    <property type="entry name" value="PKD/Chitinase_dom"/>
</dbReference>
<dbReference type="RefSeq" id="WP_220249865.1">
    <property type="nucleotide sequence ID" value="NZ_JAICCF010000002.1"/>
</dbReference>
<dbReference type="InterPro" id="IPR026444">
    <property type="entry name" value="Secre_tail"/>
</dbReference>
<accession>A0ABS7GAF7</accession>
<feature type="signal peptide" evidence="1">
    <location>
        <begin position="1"/>
        <end position="20"/>
    </location>
</feature>
<evidence type="ECO:0000259" key="2">
    <source>
        <dbReference type="PROSITE" id="PS50093"/>
    </source>
</evidence>
<sequence>MMKTLLFLTLFLGLVFGTEANSRPPARWSVKAYALLVNCGNSALLGAKVSSPERKYTVHWSTGQRSPVIKVARSGRYIVTVKDVKGIIRGRDTIQLVLKRPFESKISVRRSATADSLVAFPQNTRLTRYTYRWYRNDSLIRKGNSPYLVKPADGIYKVEVISITGCRDFSDTVNYRKILAPLTIDFSYNVVDCSEQTISFSAQVDSAETVASYAWDFGDQNSADIPNPVHGYAAGTYTVTLTVTTVSGRIGVVSKQLLIPPVTQWEVSIIQRPNACGDGVQLTAVAPPEARYFEWNGLPDLRTITVRTSGRYLLHVYDSCTNLRGTAYTDVVVTEAYQAEVRLIPGGDGPDTLVAAFQGGAAFPAHGIPTTDYIFTWYRNGVAGGVGEPWITDPETGAYQVMIETRSGCASLAYPYYYERPARLQPAKVAERHSRDTIAGGKVAIKVFPNPTAGQLYLQFDKPLSRSVNIQVFDMQGNVHYTRTTVQQLQLLDLSFLPKGQYMVSVTGIGEKMVQTVIIQ</sequence>
<dbReference type="Pfam" id="PF18962">
    <property type="entry name" value="Por_Secre_tail"/>
    <property type="match status" value="1"/>
</dbReference>
<dbReference type="SMART" id="SM00089">
    <property type="entry name" value="PKD"/>
    <property type="match status" value="1"/>
</dbReference>
<dbReference type="InterPro" id="IPR000601">
    <property type="entry name" value="PKD_dom"/>
</dbReference>
<feature type="chain" id="PRO_5047134084" evidence="1">
    <location>
        <begin position="21"/>
        <end position="520"/>
    </location>
</feature>
<gene>
    <name evidence="3" type="ORF">K1Y79_09930</name>
</gene>
<evidence type="ECO:0000313" key="3">
    <source>
        <dbReference type="EMBL" id="MBW8684648.1"/>
    </source>
</evidence>
<dbReference type="CDD" id="cd00146">
    <property type="entry name" value="PKD"/>
    <property type="match status" value="1"/>
</dbReference>
<proteinExistence type="predicted"/>
<dbReference type="InterPro" id="IPR013783">
    <property type="entry name" value="Ig-like_fold"/>
</dbReference>
<dbReference type="Gene3D" id="2.60.40.10">
    <property type="entry name" value="Immunoglobulins"/>
    <property type="match status" value="1"/>
</dbReference>
<protein>
    <submittedName>
        <fullName evidence="3">T9SS type A sorting domain-containing protein</fullName>
    </submittedName>
</protein>
<organism evidence="3 4">
    <name type="scientific">Chitinophaga rhizophila</name>
    <dbReference type="NCBI Taxonomy" id="2866212"/>
    <lineage>
        <taxon>Bacteria</taxon>
        <taxon>Pseudomonadati</taxon>
        <taxon>Bacteroidota</taxon>
        <taxon>Chitinophagia</taxon>
        <taxon>Chitinophagales</taxon>
        <taxon>Chitinophagaceae</taxon>
        <taxon>Chitinophaga</taxon>
    </lineage>
</organism>
<dbReference type="Proteomes" id="UP000812961">
    <property type="component" value="Unassembled WGS sequence"/>
</dbReference>
<name>A0ABS7GAF7_9BACT</name>
<evidence type="ECO:0000313" key="4">
    <source>
        <dbReference type="Proteomes" id="UP000812961"/>
    </source>
</evidence>
<comment type="caution">
    <text evidence="3">The sequence shown here is derived from an EMBL/GenBank/DDBJ whole genome shotgun (WGS) entry which is preliminary data.</text>
</comment>
<dbReference type="PROSITE" id="PS50093">
    <property type="entry name" value="PKD"/>
    <property type="match status" value="1"/>
</dbReference>
<keyword evidence="4" id="KW-1185">Reference proteome</keyword>
<dbReference type="SUPFAM" id="SSF49299">
    <property type="entry name" value="PKD domain"/>
    <property type="match status" value="1"/>
</dbReference>
<keyword evidence="1" id="KW-0732">Signal</keyword>
<dbReference type="EMBL" id="JAICCF010000002">
    <property type="protein sequence ID" value="MBW8684648.1"/>
    <property type="molecule type" value="Genomic_DNA"/>
</dbReference>
<dbReference type="InterPro" id="IPR035986">
    <property type="entry name" value="PKD_dom_sf"/>
</dbReference>
<dbReference type="NCBIfam" id="TIGR04183">
    <property type="entry name" value="Por_Secre_tail"/>
    <property type="match status" value="1"/>
</dbReference>
<reference evidence="3 4" key="1">
    <citation type="submission" date="2021-08" db="EMBL/GenBank/DDBJ databases">
        <title>The genome sequence of Chitinophaga sp. B61.</title>
        <authorList>
            <person name="Zhang X."/>
        </authorList>
    </citation>
    <scope>NUCLEOTIDE SEQUENCE [LARGE SCALE GENOMIC DNA]</scope>
    <source>
        <strain evidence="3 4">B61</strain>
    </source>
</reference>
<dbReference type="Pfam" id="PF18911">
    <property type="entry name" value="PKD_4"/>
    <property type="match status" value="1"/>
</dbReference>